<dbReference type="AlphaFoldDB" id="A0A0J5P2P6"/>
<dbReference type="GO" id="GO:0015074">
    <property type="term" value="P:DNA integration"/>
    <property type="evidence" value="ECO:0007669"/>
    <property type="project" value="UniProtKB-KW"/>
</dbReference>
<protein>
    <recommendedName>
        <fullName evidence="3">Integrase DNA-binding domain-containing protein</fullName>
    </recommendedName>
</protein>
<dbReference type="Proteomes" id="UP000036270">
    <property type="component" value="Unassembled WGS sequence"/>
</dbReference>
<gene>
    <name evidence="4" type="ORF">RO21_10025</name>
</gene>
<keyword evidence="2" id="KW-0229">DNA integration</keyword>
<accession>A0A0J5P2P6</accession>
<name>A0A0J5P2P6_9PAST</name>
<dbReference type="EMBL" id="JWIZ01000071">
    <property type="protein sequence ID" value="KMK50758.1"/>
    <property type="molecule type" value="Genomic_DNA"/>
</dbReference>
<organism evidence="4 5">
    <name type="scientific">Muribacter muris</name>
    <dbReference type="NCBI Taxonomy" id="67855"/>
    <lineage>
        <taxon>Bacteria</taxon>
        <taxon>Pseudomonadati</taxon>
        <taxon>Pseudomonadota</taxon>
        <taxon>Gammaproteobacteria</taxon>
        <taxon>Pasteurellales</taxon>
        <taxon>Pasteurellaceae</taxon>
        <taxon>Muribacter</taxon>
    </lineage>
</organism>
<dbReference type="PANTHER" id="PTHR30629">
    <property type="entry name" value="PROPHAGE INTEGRASE"/>
    <property type="match status" value="1"/>
</dbReference>
<dbReference type="InterPro" id="IPR038488">
    <property type="entry name" value="Integrase_DNA-bd_sf"/>
</dbReference>
<reference evidence="4 5" key="1">
    <citation type="submission" date="2014-12" db="EMBL/GenBank/DDBJ databases">
        <title>Reclassification of Actinobacillus muris as Muribacter muris.</title>
        <authorList>
            <person name="Christensen H."/>
            <person name="Nicklas W."/>
            <person name="Bisgaard M."/>
        </authorList>
    </citation>
    <scope>NUCLEOTIDE SEQUENCE [LARGE SCALE GENOMIC DNA]</scope>
    <source>
        <strain evidence="4 5">Ackerman80-443D</strain>
    </source>
</reference>
<evidence type="ECO:0000256" key="2">
    <source>
        <dbReference type="ARBA" id="ARBA00022908"/>
    </source>
</evidence>
<dbReference type="PANTHER" id="PTHR30629:SF2">
    <property type="entry name" value="PROPHAGE INTEGRASE INTS-RELATED"/>
    <property type="match status" value="1"/>
</dbReference>
<sequence length="99" mass="11274">MLTDTKLKSLKPKDKVYKVTDRDGLYVSVSVAGTVTFRYDYRINGRRETLTIGKYDADGINFAEDLERLMVTRKQGHLPLVKNVLNAIKFVILIAFTCC</sequence>
<evidence type="ECO:0000256" key="1">
    <source>
        <dbReference type="ARBA" id="ARBA00008857"/>
    </source>
</evidence>
<evidence type="ECO:0000259" key="3">
    <source>
        <dbReference type="Pfam" id="PF13356"/>
    </source>
</evidence>
<evidence type="ECO:0000313" key="5">
    <source>
        <dbReference type="Proteomes" id="UP000036270"/>
    </source>
</evidence>
<dbReference type="RefSeq" id="WP_047977645.1">
    <property type="nucleotide sequence ID" value="NZ_JWIZ01000071.1"/>
</dbReference>
<comment type="similarity">
    <text evidence="1">Belongs to the 'phage' integrase family.</text>
</comment>
<dbReference type="Gene3D" id="3.30.160.390">
    <property type="entry name" value="Integrase, DNA-binding domain"/>
    <property type="match status" value="1"/>
</dbReference>
<dbReference type="InterPro" id="IPR050808">
    <property type="entry name" value="Phage_Integrase"/>
</dbReference>
<dbReference type="STRING" id="67855.RO21_10025"/>
<dbReference type="PATRIC" id="fig|67855.3.peg.2123"/>
<dbReference type="Pfam" id="PF13356">
    <property type="entry name" value="Arm-DNA-bind_3"/>
    <property type="match status" value="1"/>
</dbReference>
<comment type="caution">
    <text evidence="4">The sequence shown here is derived from an EMBL/GenBank/DDBJ whole genome shotgun (WGS) entry which is preliminary data.</text>
</comment>
<proteinExistence type="inferred from homology"/>
<evidence type="ECO:0000313" key="4">
    <source>
        <dbReference type="EMBL" id="KMK50758.1"/>
    </source>
</evidence>
<keyword evidence="5" id="KW-1185">Reference proteome</keyword>
<dbReference type="InterPro" id="IPR025166">
    <property type="entry name" value="Integrase_DNA_bind_dom"/>
</dbReference>
<feature type="domain" description="Integrase DNA-binding" evidence="3">
    <location>
        <begin position="2"/>
        <end position="57"/>
    </location>
</feature>